<dbReference type="STRING" id="29554.MCAN360_0265"/>
<name>A0A077L6S3_9BACT</name>
<proteinExistence type="predicted"/>
<evidence type="ECO:0000313" key="1">
    <source>
        <dbReference type="EMBL" id="BAP39486.1"/>
    </source>
</evidence>
<dbReference type="EMBL" id="AP014631">
    <property type="protein sequence ID" value="BAP39486.1"/>
    <property type="molecule type" value="Genomic_DNA"/>
</dbReference>
<accession>A0A077L6S3</accession>
<keyword evidence="2" id="KW-1185">Reference proteome</keyword>
<dbReference type="GO" id="GO:0006310">
    <property type="term" value="P:DNA recombination"/>
    <property type="evidence" value="ECO:0007669"/>
    <property type="project" value="InterPro"/>
</dbReference>
<organism evidence="1 2">
    <name type="scientific">Metamycoplasma canadense</name>
    <dbReference type="NCBI Taxonomy" id="29554"/>
    <lineage>
        <taxon>Bacteria</taxon>
        <taxon>Bacillati</taxon>
        <taxon>Mycoplasmatota</taxon>
        <taxon>Mycoplasmoidales</taxon>
        <taxon>Metamycoplasmataceae</taxon>
        <taxon>Metamycoplasma</taxon>
    </lineage>
</organism>
<dbReference type="InterPro" id="IPR037278">
    <property type="entry name" value="ARFGAP/RecO"/>
</dbReference>
<dbReference type="AlphaFoldDB" id="A0A077L6S3"/>
<dbReference type="OrthoDB" id="404042at2"/>
<reference evidence="2" key="1">
    <citation type="journal article" date="2014" name="Genome Announc.">
        <title>Complete Genome Sequence of Mycoplasma canadense Strain HAZ 360_1 from Bovine Mastitic Milk in Japan.</title>
        <authorList>
            <person name="Hata E."/>
        </authorList>
    </citation>
    <scope>NUCLEOTIDE SEQUENCE [LARGE SCALE GENOMIC DNA]</scope>
    <source>
        <strain evidence="2">HAZ360_1</strain>
    </source>
</reference>
<dbReference type="SUPFAM" id="SSF57863">
    <property type="entry name" value="ArfGap/RecO-like zinc finger"/>
    <property type="match status" value="1"/>
</dbReference>
<evidence type="ECO:0008006" key="3">
    <source>
        <dbReference type="Google" id="ProtNLM"/>
    </source>
</evidence>
<protein>
    <recommendedName>
        <fullName evidence="3">DNA repair protein RecO</fullName>
    </recommendedName>
</protein>
<dbReference type="Gene3D" id="1.20.1440.120">
    <property type="entry name" value="Recombination protein O, C-terminal domain"/>
    <property type="match status" value="1"/>
</dbReference>
<dbReference type="InterPro" id="IPR042242">
    <property type="entry name" value="RecO_C"/>
</dbReference>
<dbReference type="GO" id="GO:0006281">
    <property type="term" value="P:DNA repair"/>
    <property type="evidence" value="ECO:0007669"/>
    <property type="project" value="InterPro"/>
</dbReference>
<dbReference type="Pfam" id="PF02565">
    <property type="entry name" value="RecO_C"/>
    <property type="match status" value="1"/>
</dbReference>
<dbReference type="HOGENOM" id="CLU_066632_5_1_14"/>
<dbReference type="RefSeq" id="WP_045433531.1">
    <property type="nucleotide sequence ID" value="NZ_AP014631.1"/>
</dbReference>
<dbReference type="Proteomes" id="UP000031641">
    <property type="component" value="Chromosome"/>
</dbReference>
<gene>
    <name evidence="1" type="primary">recO</name>
    <name evidence="1" type="ORF">MCAN360_0265</name>
</gene>
<evidence type="ECO:0000313" key="2">
    <source>
        <dbReference type="Proteomes" id="UP000031641"/>
    </source>
</evidence>
<dbReference type="InterPro" id="IPR003717">
    <property type="entry name" value="RecO"/>
</dbReference>
<sequence>MENKEFESLAIILDIKEYNNFSLVKVLMPNGINFLYAKGLYKVESKNKRNLPILGLSNLEIIKSKKINNNNTLKKASLISYFPNSEMLQEIYDTVLFFLSRLNNVKLEDFFENYQLFLKNVLDKPKHSFCFFLLNILKVLGLQPIFLHCCECSNKDNIIDFEFYKGGFLCSEHSNNNKDVILLKTLYWLNKNFEYFLNNTDENWVILIIKMMLDYLKN</sequence>
<dbReference type="KEGG" id="mcan:MCAN360_0265"/>